<evidence type="ECO:0000313" key="1">
    <source>
        <dbReference type="EMBL" id="MPL69287.1"/>
    </source>
</evidence>
<dbReference type="AlphaFoldDB" id="A0A644TS33"/>
<reference evidence="1" key="1">
    <citation type="submission" date="2019-08" db="EMBL/GenBank/DDBJ databases">
        <authorList>
            <person name="Kucharzyk K."/>
            <person name="Murdoch R.W."/>
            <person name="Higgins S."/>
            <person name="Loffler F."/>
        </authorList>
    </citation>
    <scope>NUCLEOTIDE SEQUENCE</scope>
</reference>
<comment type="caution">
    <text evidence="1">The sequence shown here is derived from an EMBL/GenBank/DDBJ whole genome shotgun (WGS) entry which is preliminary data.</text>
</comment>
<accession>A0A644TS33</accession>
<sequence length="80" mass="8900">MIDKSVVEERIDQILGNGALLKNPIYDDADRRFGQLMQLISLKTKDADLVASLEHSSADMVYECLTMAYELGFNDAKGTC</sequence>
<name>A0A644TS33_9ZZZZ</name>
<proteinExistence type="predicted"/>
<gene>
    <name evidence="1" type="ORF">SDC9_15024</name>
</gene>
<organism evidence="1">
    <name type="scientific">bioreactor metagenome</name>
    <dbReference type="NCBI Taxonomy" id="1076179"/>
    <lineage>
        <taxon>unclassified sequences</taxon>
        <taxon>metagenomes</taxon>
        <taxon>ecological metagenomes</taxon>
    </lineage>
</organism>
<dbReference type="EMBL" id="VSSQ01000046">
    <property type="protein sequence ID" value="MPL69287.1"/>
    <property type="molecule type" value="Genomic_DNA"/>
</dbReference>
<protein>
    <submittedName>
        <fullName evidence="1">Uncharacterized protein</fullName>
    </submittedName>
</protein>